<dbReference type="EMBL" id="RQTK01000310">
    <property type="protein sequence ID" value="RUS81989.1"/>
    <property type="molecule type" value="Genomic_DNA"/>
</dbReference>
<dbReference type="Gene3D" id="3.40.50.720">
    <property type="entry name" value="NAD(P)-binding Rossmann-like Domain"/>
    <property type="match status" value="1"/>
</dbReference>
<feature type="compositionally biased region" description="Basic and acidic residues" evidence="10">
    <location>
        <begin position="121"/>
        <end position="131"/>
    </location>
</feature>
<dbReference type="GO" id="GO:0080019">
    <property type="term" value="F:alcohol-forming very long-chain fatty acyl-CoA reductase activity"/>
    <property type="evidence" value="ECO:0007669"/>
    <property type="project" value="InterPro"/>
</dbReference>
<organism evidence="13 14">
    <name type="scientific">Elysia chlorotica</name>
    <name type="common">Eastern emerald elysia</name>
    <name type="synonym">Sea slug</name>
    <dbReference type="NCBI Taxonomy" id="188477"/>
    <lineage>
        <taxon>Eukaryota</taxon>
        <taxon>Metazoa</taxon>
        <taxon>Spiralia</taxon>
        <taxon>Lophotrochozoa</taxon>
        <taxon>Mollusca</taxon>
        <taxon>Gastropoda</taxon>
        <taxon>Heterobranchia</taxon>
        <taxon>Euthyneura</taxon>
        <taxon>Panpulmonata</taxon>
        <taxon>Sacoglossa</taxon>
        <taxon>Placobranchoidea</taxon>
        <taxon>Plakobranchidae</taxon>
        <taxon>Elysia</taxon>
    </lineage>
</organism>
<dbReference type="InterPro" id="IPR013120">
    <property type="entry name" value="FAR_NAD-bd"/>
</dbReference>
<evidence type="ECO:0000256" key="4">
    <source>
        <dbReference type="ARBA" id="ARBA00022692"/>
    </source>
</evidence>
<keyword evidence="5 9" id="KW-1133">Transmembrane helix</keyword>
<feature type="domain" description="Fatty acyl-CoA reductase C-terminal" evidence="11">
    <location>
        <begin position="549"/>
        <end position="640"/>
    </location>
</feature>
<feature type="transmembrane region" description="Helical" evidence="9">
    <location>
        <begin position="657"/>
        <end position="674"/>
    </location>
</feature>
<keyword evidence="9" id="KW-0560">Oxidoreductase</keyword>
<comment type="catalytic activity">
    <reaction evidence="8 9">
        <text>a long-chain fatty acyl-CoA + 2 NADPH + 2 H(+) = a long-chain primary fatty alcohol + 2 NADP(+) + CoA</text>
        <dbReference type="Rhea" id="RHEA:52716"/>
        <dbReference type="ChEBI" id="CHEBI:15378"/>
        <dbReference type="ChEBI" id="CHEBI:57287"/>
        <dbReference type="ChEBI" id="CHEBI:57783"/>
        <dbReference type="ChEBI" id="CHEBI:58349"/>
        <dbReference type="ChEBI" id="CHEBI:77396"/>
        <dbReference type="ChEBI" id="CHEBI:83139"/>
        <dbReference type="EC" id="1.2.1.84"/>
    </reaction>
</comment>
<dbReference type="OrthoDB" id="429813at2759"/>
<gene>
    <name evidence="13" type="ORF">EGW08_010258</name>
</gene>
<comment type="subcellular location">
    <subcellularLocation>
        <location evidence="1">Membrane</location>
        <topology evidence="1">Multi-pass membrane protein</topology>
    </subcellularLocation>
</comment>
<dbReference type="InterPro" id="IPR036291">
    <property type="entry name" value="NAD(P)-bd_dom_sf"/>
</dbReference>
<evidence type="ECO:0000259" key="11">
    <source>
        <dbReference type="Pfam" id="PF03015"/>
    </source>
</evidence>
<evidence type="ECO:0000256" key="9">
    <source>
        <dbReference type="RuleBase" id="RU363097"/>
    </source>
</evidence>
<evidence type="ECO:0000256" key="6">
    <source>
        <dbReference type="ARBA" id="ARBA00023098"/>
    </source>
</evidence>
<sequence>MSKRNNRADKTAKSSPDSFISPPVSKKVNQKKSLDATNSETDPVEISTPIISSASPAKQDLSQQPTSSERTSSSSIAAAPDSQSPETSTPAMPASALELSEAASSRPPPTDVLTNGHGHHDHQDQNGDQERGNSSLTSARDYETVLPPKSPLPSVSPQSIQRCLSPASSPARQSQSPRHRTRTISSTSSCSGEVSVPMFFTGKGVLVTGATGFIGKVLIEKLLRCCPDLACVYCLIRPKNKQAIEARLEDITSSKLFDRLRKERPGFESQLKPVFGDMLLPGLGISPADRQMLERNVHVVFHSAATIRFDEPLRVAVEMNVVAVRKMLALCRGFHHLEALVHVSTAYANCDRPYIEETVYPPPVEPQKIIDVLEWMDDEMLELFTPKLMGEKPNTYTYTKQLAEHLLMTEGADLPLAIIRPSIVGAAWKEPFPGWIDNYNGPSGIYIAAGRGILRSMKGDSTAVADIVPVDIPVNIMITVAWYTAVAKPRSIMIYHATTGGCNPFTWGDMSGIVNKSFHQIPLEGCFRRPNVAIVNNSFLHDYWTCVSHLFPAYLCDVAFRLMGKKPRMVKLYNRLHRSIDCLKFFTCNEWQWSNSNHDMLKHQLLPADLKVFYFDPLPLHWPTYIENYCLGAKKYVLNEDLSGLPAARAHIRKLRIIRYVFNSVVAVVLWRVLIAKSQFARNLWFFIVGLVYKFVQHFRITSTMNKS</sequence>
<evidence type="ECO:0000256" key="3">
    <source>
        <dbReference type="ARBA" id="ARBA00022516"/>
    </source>
</evidence>
<name>A0A433TK58_ELYCH</name>
<keyword evidence="6 9" id="KW-0443">Lipid metabolism</keyword>
<protein>
    <recommendedName>
        <fullName evidence="9">Fatty acyl-CoA reductase</fullName>
        <ecNumber evidence="9">1.2.1.84</ecNumber>
    </recommendedName>
</protein>
<feature type="domain" description="Thioester reductase (TE)" evidence="12">
    <location>
        <begin position="207"/>
        <end position="477"/>
    </location>
</feature>
<feature type="compositionally biased region" description="Low complexity" evidence="10">
    <location>
        <begin position="46"/>
        <end position="75"/>
    </location>
</feature>
<dbReference type="EC" id="1.2.1.84" evidence="9"/>
<evidence type="ECO:0000256" key="1">
    <source>
        <dbReference type="ARBA" id="ARBA00004141"/>
    </source>
</evidence>
<keyword evidence="3 9" id="KW-0444">Lipid biosynthesis</keyword>
<dbReference type="STRING" id="188477.A0A433TK58"/>
<feature type="compositionally biased region" description="Low complexity" evidence="10">
    <location>
        <begin position="94"/>
        <end position="105"/>
    </location>
</feature>
<evidence type="ECO:0000256" key="2">
    <source>
        <dbReference type="ARBA" id="ARBA00005928"/>
    </source>
</evidence>
<comment type="function">
    <text evidence="9">Catalyzes the reduction of fatty acyl-CoA to fatty alcohols.</text>
</comment>
<dbReference type="Pfam" id="PF03015">
    <property type="entry name" value="Sterile"/>
    <property type="match status" value="1"/>
</dbReference>
<evidence type="ECO:0000256" key="10">
    <source>
        <dbReference type="SAM" id="MobiDB-lite"/>
    </source>
</evidence>
<keyword evidence="14" id="KW-1185">Reference proteome</keyword>
<comment type="similarity">
    <text evidence="2 9">Belongs to the fatty acyl-CoA reductase family.</text>
</comment>
<dbReference type="PANTHER" id="PTHR11011">
    <property type="entry name" value="MALE STERILITY PROTEIN 2-RELATED"/>
    <property type="match status" value="1"/>
</dbReference>
<evidence type="ECO:0000256" key="5">
    <source>
        <dbReference type="ARBA" id="ARBA00022989"/>
    </source>
</evidence>
<dbReference type="CDD" id="cd09071">
    <property type="entry name" value="FAR_C"/>
    <property type="match status" value="1"/>
</dbReference>
<keyword evidence="7 9" id="KW-0472">Membrane</keyword>
<dbReference type="SUPFAM" id="SSF51735">
    <property type="entry name" value="NAD(P)-binding Rossmann-fold domains"/>
    <property type="match status" value="1"/>
</dbReference>
<proteinExistence type="inferred from homology"/>
<dbReference type="FunFam" id="3.40.50.720:FF:000143">
    <property type="entry name" value="Fatty acyl-CoA reductase"/>
    <property type="match status" value="1"/>
</dbReference>
<accession>A0A433TK58</accession>
<dbReference type="PANTHER" id="PTHR11011:SF45">
    <property type="entry name" value="FATTY ACYL-COA REDUCTASE CG8306-RELATED"/>
    <property type="match status" value="1"/>
</dbReference>
<dbReference type="CDD" id="cd05236">
    <property type="entry name" value="FAR-N_SDR_e"/>
    <property type="match status" value="1"/>
</dbReference>
<evidence type="ECO:0000256" key="8">
    <source>
        <dbReference type="ARBA" id="ARBA00052530"/>
    </source>
</evidence>
<reference evidence="13 14" key="1">
    <citation type="submission" date="2019-01" db="EMBL/GenBank/DDBJ databases">
        <title>A draft genome assembly of the solar-powered sea slug Elysia chlorotica.</title>
        <authorList>
            <person name="Cai H."/>
            <person name="Li Q."/>
            <person name="Fang X."/>
            <person name="Li J."/>
            <person name="Curtis N.E."/>
            <person name="Altenburger A."/>
            <person name="Shibata T."/>
            <person name="Feng M."/>
            <person name="Maeda T."/>
            <person name="Schwartz J.A."/>
            <person name="Shigenobu S."/>
            <person name="Lundholm N."/>
            <person name="Nishiyama T."/>
            <person name="Yang H."/>
            <person name="Hasebe M."/>
            <person name="Li S."/>
            <person name="Pierce S.K."/>
            <person name="Wang J."/>
        </authorList>
    </citation>
    <scope>NUCLEOTIDE SEQUENCE [LARGE SCALE GENOMIC DNA]</scope>
    <source>
        <strain evidence="13">EC2010</strain>
        <tissue evidence="13">Whole organism of an adult</tissue>
    </source>
</reference>
<evidence type="ECO:0000313" key="14">
    <source>
        <dbReference type="Proteomes" id="UP000271974"/>
    </source>
</evidence>
<dbReference type="GO" id="GO:0016020">
    <property type="term" value="C:membrane"/>
    <property type="evidence" value="ECO:0007669"/>
    <property type="project" value="UniProtKB-SubCell"/>
</dbReference>
<comment type="caution">
    <text evidence="13">The sequence shown here is derived from an EMBL/GenBank/DDBJ whole genome shotgun (WGS) entry which is preliminary data.</text>
</comment>
<dbReference type="InterPro" id="IPR026055">
    <property type="entry name" value="FAR"/>
</dbReference>
<dbReference type="GO" id="GO:0035336">
    <property type="term" value="P:long-chain fatty-acyl-CoA metabolic process"/>
    <property type="evidence" value="ECO:0007669"/>
    <property type="project" value="TreeGrafter"/>
</dbReference>
<keyword evidence="4 9" id="KW-0812">Transmembrane</keyword>
<keyword evidence="9" id="KW-0521">NADP</keyword>
<dbReference type="InterPro" id="IPR033640">
    <property type="entry name" value="FAR_C"/>
</dbReference>
<dbReference type="Pfam" id="PF07993">
    <property type="entry name" value="NAD_binding_4"/>
    <property type="match status" value="1"/>
</dbReference>
<feature type="compositionally biased region" description="Polar residues" evidence="10">
    <location>
        <begin position="81"/>
        <end position="90"/>
    </location>
</feature>
<dbReference type="Proteomes" id="UP000271974">
    <property type="component" value="Unassembled WGS sequence"/>
</dbReference>
<dbReference type="GO" id="GO:0005777">
    <property type="term" value="C:peroxisome"/>
    <property type="evidence" value="ECO:0007669"/>
    <property type="project" value="TreeGrafter"/>
</dbReference>
<evidence type="ECO:0000313" key="13">
    <source>
        <dbReference type="EMBL" id="RUS81989.1"/>
    </source>
</evidence>
<feature type="region of interest" description="Disordered" evidence="10">
    <location>
        <begin position="1"/>
        <end position="189"/>
    </location>
</feature>
<feature type="compositionally biased region" description="Low complexity" evidence="10">
    <location>
        <begin position="152"/>
        <end position="176"/>
    </location>
</feature>
<dbReference type="AlphaFoldDB" id="A0A433TK58"/>
<feature type="compositionally biased region" description="Basic and acidic residues" evidence="10">
    <location>
        <begin position="1"/>
        <end position="12"/>
    </location>
</feature>
<evidence type="ECO:0000256" key="7">
    <source>
        <dbReference type="ARBA" id="ARBA00023136"/>
    </source>
</evidence>
<evidence type="ECO:0000259" key="12">
    <source>
        <dbReference type="Pfam" id="PF07993"/>
    </source>
</evidence>
<feature type="transmembrane region" description="Helical" evidence="9">
    <location>
        <begin position="680"/>
        <end position="696"/>
    </location>
</feature>
<dbReference type="GO" id="GO:0102965">
    <property type="term" value="F:alcohol-forming long-chain fatty acyl-CoA reductase activity"/>
    <property type="evidence" value="ECO:0007669"/>
    <property type="project" value="UniProtKB-EC"/>
</dbReference>